<evidence type="ECO:0000259" key="1">
    <source>
        <dbReference type="Pfam" id="PF13100"/>
    </source>
</evidence>
<comment type="caution">
    <text evidence="2">The sequence shown here is derived from an EMBL/GenBank/DDBJ whole genome shotgun (WGS) entry which is preliminary data.</text>
</comment>
<dbReference type="Proteomes" id="UP000028980">
    <property type="component" value="Unassembled WGS sequence"/>
</dbReference>
<reference evidence="2 3" key="1">
    <citation type="journal article" date="2014" name="Genome Announc.">
        <title>Draft Genome Sequences of Marine Flavobacterium Nonlabens Strains NR17, NR24, NR27, NR32, NR33, and Ara13.</title>
        <authorList>
            <person name="Nakanishi M."/>
            <person name="Meirelles P."/>
            <person name="Suzuki R."/>
            <person name="Takatani N."/>
            <person name="Mino S."/>
            <person name="Suda W."/>
            <person name="Oshima K."/>
            <person name="Hattori M."/>
            <person name="Ohkuma M."/>
            <person name="Hosokawa M."/>
            <person name="Miyashita K."/>
            <person name="Thompson F.L."/>
            <person name="Niwa A."/>
            <person name="Sawabe T."/>
            <person name="Sawabe T."/>
        </authorList>
    </citation>
    <scope>NUCLEOTIDE SEQUENCE [LARGE SCALE GENOMIC DNA]</scope>
    <source>
        <strain evidence="3">JCM19296</strain>
    </source>
</reference>
<evidence type="ECO:0000313" key="2">
    <source>
        <dbReference type="EMBL" id="GAK77234.1"/>
    </source>
</evidence>
<protein>
    <recommendedName>
        <fullName evidence="1">Organic solvent tolerance-like N-terminal domain-containing protein</fullName>
    </recommendedName>
</protein>
<dbReference type="EMBL" id="BBLG01000007">
    <property type="protein sequence ID" value="GAK77234.1"/>
    <property type="molecule type" value="Genomic_DNA"/>
</dbReference>
<dbReference type="AlphaFoldDB" id="A0A081DE88"/>
<proteinExistence type="predicted"/>
<name>A0A081DE88_NONUL</name>
<sequence length="89" mass="10080">MNQGDSVLMNSKYAEYNGNTQLAFAAGKVNMRSPETTLSTDTLYFDRNKQQAYYRSGGTVKDTASTLTSRVGRFFMQEKNINSLMMWLS</sequence>
<organism evidence="2 3">
    <name type="scientific">Nonlabens ulvanivorans</name>
    <name type="common">Persicivirga ulvanivorans</name>
    <dbReference type="NCBI Taxonomy" id="906888"/>
    <lineage>
        <taxon>Bacteria</taxon>
        <taxon>Pseudomonadati</taxon>
        <taxon>Bacteroidota</taxon>
        <taxon>Flavobacteriia</taxon>
        <taxon>Flavobacteriales</taxon>
        <taxon>Flavobacteriaceae</taxon>
        <taxon>Nonlabens</taxon>
    </lineage>
</organism>
<accession>A0A081DE88</accession>
<gene>
    <name evidence="2" type="ORF">JCM19296_2839</name>
</gene>
<dbReference type="Gene3D" id="2.60.450.10">
    <property type="entry name" value="Lipopolysaccharide (LPS) transport protein A like domain"/>
    <property type="match status" value="1"/>
</dbReference>
<dbReference type="Pfam" id="PF13100">
    <property type="entry name" value="OstA_2"/>
    <property type="match status" value="1"/>
</dbReference>
<dbReference type="InterPro" id="IPR005653">
    <property type="entry name" value="OstA-like_N"/>
</dbReference>
<evidence type="ECO:0000313" key="3">
    <source>
        <dbReference type="Proteomes" id="UP000028980"/>
    </source>
</evidence>
<feature type="domain" description="Organic solvent tolerance-like N-terminal" evidence="1">
    <location>
        <begin position="1"/>
        <end position="80"/>
    </location>
</feature>